<dbReference type="STRING" id="97972.A0A2V1CWU6"/>
<dbReference type="PANTHER" id="PTHR46082">
    <property type="entry name" value="ATP/GTP-BINDING PROTEIN-RELATED"/>
    <property type="match status" value="1"/>
</dbReference>
<proteinExistence type="predicted"/>
<dbReference type="InterPro" id="IPR011990">
    <property type="entry name" value="TPR-like_helical_dom_sf"/>
</dbReference>
<evidence type="ECO:0000313" key="2">
    <source>
        <dbReference type="Proteomes" id="UP000244855"/>
    </source>
</evidence>
<keyword evidence="2" id="KW-1185">Reference proteome</keyword>
<dbReference type="InterPro" id="IPR027417">
    <property type="entry name" value="P-loop_NTPase"/>
</dbReference>
<dbReference type="SUPFAM" id="SSF48452">
    <property type="entry name" value="TPR-like"/>
    <property type="match status" value="1"/>
</dbReference>
<dbReference type="Proteomes" id="UP000244855">
    <property type="component" value="Unassembled WGS sequence"/>
</dbReference>
<dbReference type="Pfam" id="PF13374">
    <property type="entry name" value="TPR_10"/>
    <property type="match status" value="1"/>
</dbReference>
<gene>
    <name evidence="1" type="ORF">DM02DRAFT_636994</name>
</gene>
<dbReference type="GO" id="GO:0043531">
    <property type="term" value="F:ADP binding"/>
    <property type="evidence" value="ECO:0007669"/>
    <property type="project" value="InterPro"/>
</dbReference>
<sequence>SAAASQRDYTGQFAHSSLEPVKTFVARDALHNQIHTQLHSHAAEASTTTLVVWGLGGAGKTQLVLDYVQRHRTEYKATFWIEVASKESLERDFVNLYRMLFGLATAAGTETINIDDAVTGVKSWFSGRQGPWLMVFDGADAIDDSKANDFVDIKHFIPDVASLRVIVTSRSSAAADMTRLEGVQVGEMEGAQAVELFYRYTRLPRDDVEIHDEVKKIVKELGCLALAVTLAGAYVGTTPRLRSNIKAYLPEYRQRRRELLQRKPESLVHQYSESVLTTWETSHRAVAEQCPEASVLMTMLSFLSFDDIFPGLFIVNEQMEMVNEEEDANWRSLISPGQPLDTYKIEECFRVLQKYSLVQWKADQQSYAMHKLVHAWGCDRLARDERAGYSQATFGLIVEAVEMVESGRTAPEDKLRVVPHVMVSFAALGGRGNKVLEGVIDELEGVGLFLRHIGKWREGREIQEVVLDGRRRILGEEHPSTISAMSNLANTLGEQGQFDEAAKMKREVLEKRRRILGEEHLDTISAMNNLAVTLEDQGQLNEAAKMKKEV</sequence>
<feature type="non-terminal residue" evidence="1">
    <location>
        <position position="550"/>
    </location>
</feature>
<protein>
    <submittedName>
        <fullName evidence="1">Uncharacterized protein</fullName>
    </submittedName>
</protein>
<name>A0A2V1CWU6_9PLEO</name>
<dbReference type="PANTHER" id="PTHR46082:SF6">
    <property type="entry name" value="AAA+ ATPASE DOMAIN-CONTAINING PROTEIN-RELATED"/>
    <property type="match status" value="1"/>
</dbReference>
<dbReference type="AlphaFoldDB" id="A0A2V1CWU6"/>
<dbReference type="Gene3D" id="1.25.40.10">
    <property type="entry name" value="Tetratricopeptide repeat domain"/>
    <property type="match status" value="1"/>
</dbReference>
<reference evidence="1 2" key="1">
    <citation type="journal article" date="2018" name="Sci. Rep.">
        <title>Comparative genomics provides insights into the lifestyle and reveals functional heterogeneity of dark septate endophytic fungi.</title>
        <authorList>
            <person name="Knapp D.G."/>
            <person name="Nemeth J.B."/>
            <person name="Barry K."/>
            <person name="Hainaut M."/>
            <person name="Henrissat B."/>
            <person name="Johnson J."/>
            <person name="Kuo A."/>
            <person name="Lim J.H.P."/>
            <person name="Lipzen A."/>
            <person name="Nolan M."/>
            <person name="Ohm R.A."/>
            <person name="Tamas L."/>
            <person name="Grigoriev I.V."/>
            <person name="Spatafora J.W."/>
            <person name="Nagy L.G."/>
            <person name="Kovacs G.M."/>
        </authorList>
    </citation>
    <scope>NUCLEOTIDE SEQUENCE [LARGE SCALE GENOMIC DNA]</scope>
    <source>
        <strain evidence="1 2">DSE2036</strain>
    </source>
</reference>
<dbReference type="OrthoDB" id="674604at2759"/>
<accession>A0A2V1CWU6</accession>
<dbReference type="Pfam" id="PF13424">
    <property type="entry name" value="TPR_12"/>
    <property type="match status" value="1"/>
</dbReference>
<feature type="non-terminal residue" evidence="1">
    <location>
        <position position="1"/>
    </location>
</feature>
<dbReference type="Gene3D" id="3.40.50.300">
    <property type="entry name" value="P-loop containing nucleotide triphosphate hydrolases"/>
    <property type="match status" value="1"/>
</dbReference>
<organism evidence="1 2">
    <name type="scientific">Periconia macrospinosa</name>
    <dbReference type="NCBI Taxonomy" id="97972"/>
    <lineage>
        <taxon>Eukaryota</taxon>
        <taxon>Fungi</taxon>
        <taxon>Dikarya</taxon>
        <taxon>Ascomycota</taxon>
        <taxon>Pezizomycotina</taxon>
        <taxon>Dothideomycetes</taxon>
        <taxon>Pleosporomycetidae</taxon>
        <taxon>Pleosporales</taxon>
        <taxon>Massarineae</taxon>
        <taxon>Periconiaceae</taxon>
        <taxon>Periconia</taxon>
    </lineage>
</organism>
<dbReference type="SUPFAM" id="SSF52540">
    <property type="entry name" value="P-loop containing nucleoside triphosphate hydrolases"/>
    <property type="match status" value="1"/>
</dbReference>
<dbReference type="InterPro" id="IPR053137">
    <property type="entry name" value="NLR-like"/>
</dbReference>
<evidence type="ECO:0000313" key="1">
    <source>
        <dbReference type="EMBL" id="PVH90208.1"/>
    </source>
</evidence>
<dbReference type="EMBL" id="KZ806569">
    <property type="protein sequence ID" value="PVH90208.1"/>
    <property type="molecule type" value="Genomic_DNA"/>
</dbReference>